<dbReference type="Proteomes" id="UP000254571">
    <property type="component" value="Unassembled WGS sequence"/>
</dbReference>
<reference evidence="1 2" key="1">
    <citation type="submission" date="2018-06" db="EMBL/GenBank/DDBJ databases">
        <authorList>
            <consortium name="Pathogen Informatics"/>
            <person name="Doyle S."/>
        </authorList>
    </citation>
    <scope>NUCLEOTIDE SEQUENCE [LARGE SCALE GENOMIC DNA]</scope>
    <source>
        <strain evidence="1 2">NCTC9149</strain>
    </source>
</reference>
<dbReference type="AlphaFoldDB" id="A0A7H4P1U2"/>
<sequence>MYHDRCVGVISLVALTREQQERINANIQEFSDYVRHVSTIFVSRFLQERAVGDNIHKIFLTMIENMDQGVLVVG</sequence>
<evidence type="ECO:0000313" key="2">
    <source>
        <dbReference type="Proteomes" id="UP000254571"/>
    </source>
</evidence>
<name>A0A7H4P1U2_9ENTR</name>
<gene>
    <name evidence="1" type="ORF">NCTC9149_02823</name>
</gene>
<evidence type="ECO:0000313" key="1">
    <source>
        <dbReference type="EMBL" id="STW06407.1"/>
    </source>
</evidence>
<proteinExistence type="predicted"/>
<accession>A0A7H4P1U2</accession>
<organism evidence="1 2">
    <name type="scientific">Klebsiella grimontii</name>
    <dbReference type="NCBI Taxonomy" id="2058152"/>
    <lineage>
        <taxon>Bacteria</taxon>
        <taxon>Pseudomonadati</taxon>
        <taxon>Pseudomonadota</taxon>
        <taxon>Gammaproteobacteria</taxon>
        <taxon>Enterobacterales</taxon>
        <taxon>Enterobacteriaceae</taxon>
        <taxon>Klebsiella/Raoultella group</taxon>
        <taxon>Klebsiella</taxon>
    </lineage>
</organism>
<comment type="caution">
    <text evidence="1">The sequence shown here is derived from an EMBL/GenBank/DDBJ whole genome shotgun (WGS) entry which is preliminary data.</text>
</comment>
<dbReference type="EMBL" id="UGMX01000002">
    <property type="protein sequence ID" value="STW06407.1"/>
    <property type="molecule type" value="Genomic_DNA"/>
</dbReference>
<protein>
    <submittedName>
        <fullName evidence="1">Sigma-54-dependent transcriptional regulator YgeV</fullName>
    </submittedName>
</protein>